<dbReference type="PANTHER" id="PTHR21310:SF13">
    <property type="entry name" value="AMINOGLYCOSIDE PHOSPHOTRANSFERASE DOMAIN-CONTAINING PROTEIN"/>
    <property type="match status" value="1"/>
</dbReference>
<organism evidence="3 4">
    <name type="scientific">Didymella rabiei</name>
    <name type="common">Chickpea ascochyta blight fungus</name>
    <name type="synonym">Mycosphaerella rabiei</name>
    <dbReference type="NCBI Taxonomy" id="5454"/>
    <lineage>
        <taxon>Eukaryota</taxon>
        <taxon>Fungi</taxon>
        <taxon>Dikarya</taxon>
        <taxon>Ascomycota</taxon>
        <taxon>Pezizomycotina</taxon>
        <taxon>Dothideomycetes</taxon>
        <taxon>Pleosporomycetidae</taxon>
        <taxon>Pleosporales</taxon>
        <taxon>Pleosporineae</taxon>
        <taxon>Didymellaceae</taxon>
        <taxon>Ascochyta</taxon>
    </lineage>
</organism>
<name>A0A163BI47_DIDRA</name>
<feature type="compositionally biased region" description="Acidic residues" evidence="1">
    <location>
        <begin position="227"/>
        <end position="241"/>
    </location>
</feature>
<comment type="caution">
    <text evidence="3">The sequence shown here is derived from an EMBL/GenBank/DDBJ whole genome shotgun (WGS) entry which is preliminary data.</text>
</comment>
<accession>A0A163BI47</accession>
<feature type="domain" description="Aminoglycoside phosphotransferase" evidence="2">
    <location>
        <begin position="48"/>
        <end position="302"/>
    </location>
</feature>
<dbReference type="STRING" id="5454.A0A163BI47"/>
<dbReference type="Proteomes" id="UP000076837">
    <property type="component" value="Unassembled WGS sequence"/>
</dbReference>
<dbReference type="InterPro" id="IPR051678">
    <property type="entry name" value="AGP_Transferase"/>
</dbReference>
<keyword evidence="4" id="KW-1185">Reference proteome</keyword>
<dbReference type="AlphaFoldDB" id="A0A163BI47"/>
<sequence length="451" mass="51876">MVVQPTIAWKYDWFGNLELVWVKEPDIRIVEYIACRELGLSRETPCVVTFLAEGAYNKVYSVQCGPDAHYVLRVTAPVRPQLKPLSEVATIKYVQQHSNIPVPSMLKFESSHNNELGFEWMIMNEVTGSKLDEQWRSMSRLKKEPVVRRVISSVAQIFQMRFNHLGNFYTTKDLQCLPSADIPDIVLLGREHSGFENGFCLGKAVSRSFFWGNHLKFESLRDKPVTVDEDPEDDSDSDEDPNPYHTPEAIKVRIQRLIDLLPTVVPKDEPEAYVLHHGDLHESNIFVGEDHEFLGIIDWECLPAVPLWAACEIPKFLETALDRHECPDPGYYAKEVMDDGSEELKTMYYKHLDEYEKTQLRVFFLEEMQRTCPKWIGVYRQNKLKAAFGEIVAVLGDLTNSKIIDEWLDAVKEFGFAPTIGKMLHAYKQESLYHQRNAVRAAMDKDINGTT</sequence>
<dbReference type="Gene3D" id="3.90.1200.10">
    <property type="match status" value="1"/>
</dbReference>
<dbReference type="Pfam" id="PF01636">
    <property type="entry name" value="APH"/>
    <property type="match status" value="1"/>
</dbReference>
<dbReference type="InterPro" id="IPR011009">
    <property type="entry name" value="Kinase-like_dom_sf"/>
</dbReference>
<evidence type="ECO:0000256" key="1">
    <source>
        <dbReference type="SAM" id="MobiDB-lite"/>
    </source>
</evidence>
<gene>
    <name evidence="3" type="ORF">ST47_g7103</name>
</gene>
<dbReference type="EMBL" id="JYNV01000240">
    <property type="protein sequence ID" value="KZM21783.1"/>
    <property type="molecule type" value="Genomic_DNA"/>
</dbReference>
<dbReference type="SUPFAM" id="SSF56112">
    <property type="entry name" value="Protein kinase-like (PK-like)"/>
    <property type="match status" value="1"/>
</dbReference>
<protein>
    <submittedName>
        <fullName evidence="3">ATP binding</fullName>
    </submittedName>
</protein>
<feature type="region of interest" description="Disordered" evidence="1">
    <location>
        <begin position="223"/>
        <end position="245"/>
    </location>
</feature>
<proteinExistence type="predicted"/>
<dbReference type="PANTHER" id="PTHR21310">
    <property type="entry name" value="AMINOGLYCOSIDE PHOSPHOTRANSFERASE-RELATED-RELATED"/>
    <property type="match status" value="1"/>
</dbReference>
<reference evidence="3 4" key="1">
    <citation type="journal article" date="2016" name="Sci. Rep.">
        <title>Draft genome sequencing and secretome analysis of fungal phytopathogen Ascochyta rabiei provides insight into the necrotrophic effector repertoire.</title>
        <authorList>
            <person name="Verma S."/>
            <person name="Gazara R.K."/>
            <person name="Nizam S."/>
            <person name="Parween S."/>
            <person name="Chattopadhyay D."/>
            <person name="Verma P.K."/>
        </authorList>
    </citation>
    <scope>NUCLEOTIDE SEQUENCE [LARGE SCALE GENOMIC DNA]</scope>
    <source>
        <strain evidence="3 4">ArDII</strain>
    </source>
</reference>
<evidence type="ECO:0000313" key="4">
    <source>
        <dbReference type="Proteomes" id="UP000076837"/>
    </source>
</evidence>
<evidence type="ECO:0000259" key="2">
    <source>
        <dbReference type="Pfam" id="PF01636"/>
    </source>
</evidence>
<evidence type="ECO:0000313" key="3">
    <source>
        <dbReference type="EMBL" id="KZM21783.1"/>
    </source>
</evidence>
<dbReference type="InterPro" id="IPR002575">
    <property type="entry name" value="Aminoglycoside_PTrfase"/>
</dbReference>